<dbReference type="AlphaFoldDB" id="A0A8J7BZE6"/>
<sequence length="231" mass="25250">MSELYTAIPTGITAFAVTNLDDIVILSLLFSQVNALFRRHHIVMGQYLGFASLIVLSLPSFFGSLLIPPAWIGLLGILPIVIGINRWLNQDAEEAQVNTEEHSINWFTSFLSPQSYSVAAITIANGGDNVAIYAPLFATSTWFSLVVILAVFFSLVGVWCYAAYQLTRTSAIANILTTYGNQLVPFVLIGLGVVIMLKSHTLENPVLAVLSIVLSCFCLLAQNSHIWQTVK</sequence>
<accession>A0A8J7BZE6</accession>
<dbReference type="RefSeq" id="WP_190836561.1">
    <property type="nucleotide sequence ID" value="NZ_CAWPPI010000110.1"/>
</dbReference>
<feature type="transmembrane region" description="Helical" evidence="1">
    <location>
        <begin position="42"/>
        <end position="62"/>
    </location>
</feature>
<keyword evidence="3" id="KW-1185">Reference proteome</keyword>
<keyword evidence="1" id="KW-0472">Membrane</keyword>
<comment type="caution">
    <text evidence="2">The sequence shown here is derived from an EMBL/GenBank/DDBJ whole genome shotgun (WGS) entry which is preliminary data.</text>
</comment>
<reference evidence="2" key="1">
    <citation type="submission" date="2020-09" db="EMBL/GenBank/DDBJ databases">
        <title>Iningainema tapete sp. nov. (Scytonemataceae, Cyanobacteria) from greenhouses in central Florida (USA) produces two types of nodularin with biosynthetic potential for microcystin-LR and anabaenopeptins.</title>
        <authorList>
            <person name="Berthold D.E."/>
            <person name="Lefler F.W."/>
            <person name="Huang I.-S."/>
            <person name="Abdulla H."/>
            <person name="Zimba P.V."/>
            <person name="Laughinghouse H.D. IV."/>
        </authorList>
    </citation>
    <scope>NUCLEOTIDE SEQUENCE</scope>
    <source>
        <strain evidence="2">BLCCT55</strain>
    </source>
</reference>
<feature type="transmembrane region" description="Helical" evidence="1">
    <location>
        <begin position="202"/>
        <end position="221"/>
    </location>
</feature>
<organism evidence="2 3">
    <name type="scientific">Iningainema tapete BLCC-T55</name>
    <dbReference type="NCBI Taxonomy" id="2748662"/>
    <lineage>
        <taxon>Bacteria</taxon>
        <taxon>Bacillati</taxon>
        <taxon>Cyanobacteriota</taxon>
        <taxon>Cyanophyceae</taxon>
        <taxon>Nostocales</taxon>
        <taxon>Scytonemataceae</taxon>
        <taxon>Iningainema tapete</taxon>
    </lineage>
</organism>
<feature type="transmembrane region" description="Helical" evidence="1">
    <location>
        <begin position="68"/>
        <end position="88"/>
    </location>
</feature>
<feature type="transmembrane region" description="Helical" evidence="1">
    <location>
        <begin position="12"/>
        <end position="30"/>
    </location>
</feature>
<feature type="transmembrane region" description="Helical" evidence="1">
    <location>
        <begin position="142"/>
        <end position="164"/>
    </location>
</feature>
<evidence type="ECO:0000313" key="3">
    <source>
        <dbReference type="Proteomes" id="UP000629098"/>
    </source>
</evidence>
<proteinExistence type="predicted"/>
<evidence type="ECO:0000256" key="1">
    <source>
        <dbReference type="SAM" id="Phobius"/>
    </source>
</evidence>
<keyword evidence="1" id="KW-0812">Transmembrane</keyword>
<protein>
    <submittedName>
        <fullName evidence="2">Cadmium resistance transporter</fullName>
    </submittedName>
</protein>
<dbReference type="InterPro" id="IPR004676">
    <property type="entry name" value="Cd-R_transporter"/>
</dbReference>
<dbReference type="Pfam" id="PF03596">
    <property type="entry name" value="Cad"/>
    <property type="match status" value="1"/>
</dbReference>
<dbReference type="EMBL" id="JACXAE010000110">
    <property type="protein sequence ID" value="MBD2777497.1"/>
    <property type="molecule type" value="Genomic_DNA"/>
</dbReference>
<feature type="transmembrane region" description="Helical" evidence="1">
    <location>
        <begin position="176"/>
        <end position="196"/>
    </location>
</feature>
<evidence type="ECO:0000313" key="2">
    <source>
        <dbReference type="EMBL" id="MBD2777497.1"/>
    </source>
</evidence>
<gene>
    <name evidence="2" type="ORF">ICL16_36990</name>
</gene>
<keyword evidence="1" id="KW-1133">Transmembrane helix</keyword>
<name>A0A8J7BZE6_9CYAN</name>
<dbReference type="Proteomes" id="UP000629098">
    <property type="component" value="Unassembled WGS sequence"/>
</dbReference>